<dbReference type="Proteomes" id="UP001281761">
    <property type="component" value="Unassembled WGS sequence"/>
</dbReference>
<dbReference type="PANTHER" id="PTHR12509:SF9">
    <property type="entry name" value="SPERM FLAGELLAR PROTEIN 1 ISOFORM X1"/>
    <property type="match status" value="1"/>
</dbReference>
<feature type="domain" description="CH-like" evidence="3">
    <location>
        <begin position="227"/>
        <end position="287"/>
    </location>
</feature>
<feature type="compositionally biased region" description="Polar residues" evidence="2">
    <location>
        <begin position="358"/>
        <end position="371"/>
    </location>
</feature>
<evidence type="ECO:0000313" key="5">
    <source>
        <dbReference type="Proteomes" id="UP001281761"/>
    </source>
</evidence>
<feature type="region of interest" description="Disordered" evidence="2">
    <location>
        <begin position="1"/>
        <end position="22"/>
    </location>
</feature>
<proteinExistence type="predicted"/>
<dbReference type="InterPro" id="IPR010441">
    <property type="entry name" value="CH_2"/>
</dbReference>
<feature type="coiled-coil region" evidence="1">
    <location>
        <begin position="395"/>
        <end position="436"/>
    </location>
</feature>
<dbReference type="EMBL" id="JARBJD010000028">
    <property type="protein sequence ID" value="KAK2959591.1"/>
    <property type="molecule type" value="Genomic_DNA"/>
</dbReference>
<keyword evidence="5" id="KW-1185">Reference proteome</keyword>
<feature type="compositionally biased region" description="Polar residues" evidence="2">
    <location>
        <begin position="1"/>
        <end position="18"/>
    </location>
</feature>
<evidence type="ECO:0000259" key="3">
    <source>
        <dbReference type="Pfam" id="PF06294"/>
    </source>
</evidence>
<organism evidence="4 5">
    <name type="scientific">Blattamonas nauphoetae</name>
    <dbReference type="NCBI Taxonomy" id="2049346"/>
    <lineage>
        <taxon>Eukaryota</taxon>
        <taxon>Metamonada</taxon>
        <taxon>Preaxostyla</taxon>
        <taxon>Oxymonadida</taxon>
        <taxon>Blattamonas</taxon>
    </lineage>
</organism>
<feature type="compositionally biased region" description="Low complexity" evidence="2">
    <location>
        <begin position="342"/>
        <end position="357"/>
    </location>
</feature>
<dbReference type="InterPro" id="IPR016024">
    <property type="entry name" value="ARM-type_fold"/>
</dbReference>
<dbReference type="Pfam" id="PF06294">
    <property type="entry name" value="CH_2"/>
    <property type="match status" value="1"/>
</dbReference>
<gene>
    <name evidence="4" type="ORF">BLNAU_5369</name>
</gene>
<accession>A0ABQ9Y743</accession>
<dbReference type="InterPro" id="IPR036872">
    <property type="entry name" value="CH_dom_sf"/>
</dbReference>
<dbReference type="SUPFAM" id="SSF48371">
    <property type="entry name" value="ARM repeat"/>
    <property type="match status" value="1"/>
</dbReference>
<keyword evidence="1" id="KW-0175">Coiled coil</keyword>
<evidence type="ECO:0000256" key="1">
    <source>
        <dbReference type="SAM" id="Coils"/>
    </source>
</evidence>
<comment type="caution">
    <text evidence="4">The sequence shown here is derived from an EMBL/GenBank/DDBJ whole genome shotgun (WGS) entry which is preliminary data.</text>
</comment>
<feature type="region of interest" description="Disordered" evidence="2">
    <location>
        <begin position="328"/>
        <end position="375"/>
    </location>
</feature>
<sequence length="441" mass="49072">MNTIVHTTDASPSTTRTELASAPLPFPVDSSPFLNWREDQNETDDEKAVVFQSLVATLKCQPVLDASLEAKAVKFLESVDPPNAESADDFLDTLASITDESMTEFVQSIVTLISSPSLAIIKAAMKMLKSVVSTCSDSFLLVLLEADLIPTLITSLNLQSLSFTEAEDIHTCLMITFVSFLWLATPFSLPQLEIKDDDGQQAVHETVLQQVIAPSENPISAYLVDVKHLDIHNYPESSNTKQKELNWRTFRTKVLKKTGMNFLTDEDIMLVASNTTGVIEWILHEFRKGVEAYFAKYKDGHIVTKKRPVPGDPIHDAGLSPPSVLLVPKSKTQPVPKQVLKPSPLHSTSPTSSPTITREGSSNNVTTTSSPALGRRYLSRATSTLQLQNDQNERISDKNQVIEQLSTEKQALEERIEELERKLKEKEIVISKLTFEVQKRR</sequence>
<name>A0ABQ9Y743_9EUKA</name>
<evidence type="ECO:0000256" key="2">
    <source>
        <dbReference type="SAM" id="MobiDB-lite"/>
    </source>
</evidence>
<protein>
    <recommendedName>
        <fullName evidence="3">CH-like domain-containing protein</fullName>
    </recommendedName>
</protein>
<evidence type="ECO:0000313" key="4">
    <source>
        <dbReference type="EMBL" id="KAK2959591.1"/>
    </source>
</evidence>
<dbReference type="PANTHER" id="PTHR12509">
    <property type="entry name" value="SPERMATOGENESIS-ASSOCIATED 4-RELATED"/>
    <property type="match status" value="1"/>
</dbReference>
<reference evidence="4 5" key="1">
    <citation type="journal article" date="2022" name="bioRxiv">
        <title>Genomics of Preaxostyla Flagellates Illuminates Evolutionary Transitions and the Path Towards Mitochondrial Loss.</title>
        <authorList>
            <person name="Novak L.V.F."/>
            <person name="Treitli S.C."/>
            <person name="Pyrih J."/>
            <person name="Halakuc P."/>
            <person name="Pipaliya S.V."/>
            <person name="Vacek V."/>
            <person name="Brzon O."/>
            <person name="Soukal P."/>
            <person name="Eme L."/>
            <person name="Dacks J.B."/>
            <person name="Karnkowska A."/>
            <person name="Elias M."/>
            <person name="Hampl V."/>
        </authorList>
    </citation>
    <scope>NUCLEOTIDE SEQUENCE [LARGE SCALE GENOMIC DNA]</scope>
    <source>
        <strain evidence="4">NAU3</strain>
        <tissue evidence="4">Gut</tissue>
    </source>
</reference>
<dbReference type="InterPro" id="IPR052111">
    <property type="entry name" value="Spermatogenesis_Ciliary_MAP"/>
</dbReference>
<dbReference type="Gene3D" id="1.10.418.10">
    <property type="entry name" value="Calponin-like domain"/>
    <property type="match status" value="1"/>
</dbReference>